<proteinExistence type="predicted"/>
<dbReference type="InterPro" id="IPR037185">
    <property type="entry name" value="EmrE-like"/>
</dbReference>
<evidence type="ECO:0000256" key="2">
    <source>
        <dbReference type="ARBA" id="ARBA00022692"/>
    </source>
</evidence>
<feature type="transmembrane region" description="Helical" evidence="5">
    <location>
        <begin position="127"/>
        <end position="146"/>
    </location>
</feature>
<dbReference type="SUPFAM" id="SSF103481">
    <property type="entry name" value="Multidrug resistance efflux transporter EmrE"/>
    <property type="match status" value="2"/>
</dbReference>
<accession>A0A382PVS5</accession>
<evidence type="ECO:0000256" key="4">
    <source>
        <dbReference type="ARBA" id="ARBA00023136"/>
    </source>
</evidence>
<feature type="domain" description="EamA" evidence="6">
    <location>
        <begin position="155"/>
        <end position="286"/>
    </location>
</feature>
<keyword evidence="3 5" id="KW-1133">Transmembrane helix</keyword>
<feature type="transmembrane region" description="Helical" evidence="5">
    <location>
        <begin position="68"/>
        <end position="90"/>
    </location>
</feature>
<name>A0A382PVS5_9ZZZZ</name>
<dbReference type="InterPro" id="IPR000620">
    <property type="entry name" value="EamA_dom"/>
</dbReference>
<feature type="transmembrane region" description="Helical" evidence="5">
    <location>
        <begin position="268"/>
        <end position="286"/>
    </location>
</feature>
<feature type="transmembrane region" description="Helical" evidence="5">
    <location>
        <begin position="32"/>
        <end position="56"/>
    </location>
</feature>
<feature type="transmembrane region" description="Helical" evidence="5">
    <location>
        <begin position="96"/>
        <end position="115"/>
    </location>
</feature>
<dbReference type="Pfam" id="PF00892">
    <property type="entry name" value="EamA"/>
    <property type="match status" value="2"/>
</dbReference>
<keyword evidence="2 5" id="KW-0812">Transmembrane</keyword>
<reference evidence="7" key="1">
    <citation type="submission" date="2018-05" db="EMBL/GenBank/DDBJ databases">
        <authorList>
            <person name="Lanie J.A."/>
            <person name="Ng W.-L."/>
            <person name="Kazmierczak K.M."/>
            <person name="Andrzejewski T.M."/>
            <person name="Davidsen T.M."/>
            <person name="Wayne K.J."/>
            <person name="Tettelin H."/>
            <person name="Glass J.I."/>
            <person name="Rusch D."/>
            <person name="Podicherti R."/>
            <person name="Tsui H.-C.T."/>
            <person name="Winkler M.E."/>
        </authorList>
    </citation>
    <scope>NUCLEOTIDE SEQUENCE</scope>
</reference>
<organism evidence="7">
    <name type="scientific">marine metagenome</name>
    <dbReference type="NCBI Taxonomy" id="408172"/>
    <lineage>
        <taxon>unclassified sequences</taxon>
        <taxon>metagenomes</taxon>
        <taxon>ecological metagenomes</taxon>
    </lineage>
</organism>
<keyword evidence="4 5" id="KW-0472">Membrane</keyword>
<dbReference type="EMBL" id="UINC01110151">
    <property type="protein sequence ID" value="SVC77463.1"/>
    <property type="molecule type" value="Genomic_DNA"/>
</dbReference>
<dbReference type="PANTHER" id="PTHR32322">
    <property type="entry name" value="INNER MEMBRANE TRANSPORTER"/>
    <property type="match status" value="1"/>
</dbReference>
<sequence>MREPKLLDYALLTILALIWSSAFFNIKIATYSYGPVTIAFLRTFFGAIPVVGLCLVKKIKIEAFSKDWYWFAAIGMINLVIPFFLIAYGVQKVQSNLAAILMASTPLSATVLAHFFTDNEKINLTKILGVLVGFSGIVFLFSDNILINESNFTSALLILIGSTFYVVGGLLTIKISNKKNENVTASILIWGTLFLIPITIFTEKPWNLNPSIDSTISLIYLGVVATGLAWLLRFRILKTNGLVFQAQVAYLIPIFGIILGYIFLKELITPKVLISVAAVIIGIYLVKKSNSKKITSV</sequence>
<evidence type="ECO:0000256" key="1">
    <source>
        <dbReference type="ARBA" id="ARBA00004141"/>
    </source>
</evidence>
<dbReference type="AlphaFoldDB" id="A0A382PVS5"/>
<gene>
    <name evidence="7" type="ORF">METZ01_LOCUS330317</name>
</gene>
<evidence type="ECO:0000313" key="7">
    <source>
        <dbReference type="EMBL" id="SVC77463.1"/>
    </source>
</evidence>
<feature type="transmembrane region" description="Helical" evidence="5">
    <location>
        <begin position="183"/>
        <end position="202"/>
    </location>
</feature>
<evidence type="ECO:0000256" key="3">
    <source>
        <dbReference type="ARBA" id="ARBA00022989"/>
    </source>
</evidence>
<feature type="transmembrane region" description="Helical" evidence="5">
    <location>
        <begin position="152"/>
        <end position="171"/>
    </location>
</feature>
<comment type="subcellular location">
    <subcellularLocation>
        <location evidence="1">Membrane</location>
        <topology evidence="1">Multi-pass membrane protein</topology>
    </subcellularLocation>
</comment>
<feature type="transmembrane region" description="Helical" evidence="5">
    <location>
        <begin position="214"/>
        <end position="232"/>
    </location>
</feature>
<dbReference type="Gene3D" id="1.10.3730.20">
    <property type="match status" value="1"/>
</dbReference>
<protein>
    <recommendedName>
        <fullName evidence="6">EamA domain-containing protein</fullName>
    </recommendedName>
</protein>
<feature type="domain" description="EamA" evidence="6">
    <location>
        <begin position="11"/>
        <end position="141"/>
    </location>
</feature>
<dbReference type="PANTHER" id="PTHR32322:SF9">
    <property type="entry name" value="AMINO-ACID METABOLITE EFFLUX PUMP-RELATED"/>
    <property type="match status" value="1"/>
</dbReference>
<dbReference type="InterPro" id="IPR050638">
    <property type="entry name" value="AA-Vitamin_Transporters"/>
</dbReference>
<evidence type="ECO:0000256" key="5">
    <source>
        <dbReference type="SAM" id="Phobius"/>
    </source>
</evidence>
<evidence type="ECO:0000259" key="6">
    <source>
        <dbReference type="Pfam" id="PF00892"/>
    </source>
</evidence>
<feature type="transmembrane region" description="Helical" evidence="5">
    <location>
        <begin position="244"/>
        <end position="262"/>
    </location>
</feature>
<feature type="transmembrane region" description="Helical" evidence="5">
    <location>
        <begin position="7"/>
        <end position="26"/>
    </location>
</feature>
<dbReference type="GO" id="GO:0016020">
    <property type="term" value="C:membrane"/>
    <property type="evidence" value="ECO:0007669"/>
    <property type="project" value="UniProtKB-SubCell"/>
</dbReference>